<keyword evidence="3" id="KW-1185">Reference proteome</keyword>
<accession>A0A383VVW3</accession>
<feature type="transmembrane region" description="Helical" evidence="1">
    <location>
        <begin position="123"/>
        <end position="141"/>
    </location>
</feature>
<dbReference type="EMBL" id="FNXT01000866">
    <property type="protein sequence ID" value="SZX68566.1"/>
    <property type="molecule type" value="Genomic_DNA"/>
</dbReference>
<evidence type="ECO:0000313" key="3">
    <source>
        <dbReference type="Proteomes" id="UP000256970"/>
    </source>
</evidence>
<keyword evidence="1" id="KW-0472">Membrane</keyword>
<proteinExistence type="predicted"/>
<evidence type="ECO:0000313" key="2">
    <source>
        <dbReference type="EMBL" id="SZX68566.1"/>
    </source>
</evidence>
<dbReference type="AlphaFoldDB" id="A0A383VVW3"/>
<feature type="transmembrane region" description="Helical" evidence="1">
    <location>
        <begin position="153"/>
        <end position="175"/>
    </location>
</feature>
<evidence type="ECO:0000256" key="1">
    <source>
        <dbReference type="SAM" id="Phobius"/>
    </source>
</evidence>
<feature type="transmembrane region" description="Helical" evidence="1">
    <location>
        <begin position="240"/>
        <end position="258"/>
    </location>
</feature>
<protein>
    <submittedName>
        <fullName evidence="2">Uncharacterized protein</fullName>
    </submittedName>
</protein>
<feature type="transmembrane region" description="Helical" evidence="1">
    <location>
        <begin position="207"/>
        <end position="228"/>
    </location>
</feature>
<gene>
    <name evidence="2" type="ORF">BQ4739_LOCUS8908</name>
</gene>
<organism evidence="2 3">
    <name type="scientific">Tetradesmus obliquus</name>
    <name type="common">Green alga</name>
    <name type="synonym">Acutodesmus obliquus</name>
    <dbReference type="NCBI Taxonomy" id="3088"/>
    <lineage>
        <taxon>Eukaryota</taxon>
        <taxon>Viridiplantae</taxon>
        <taxon>Chlorophyta</taxon>
        <taxon>core chlorophytes</taxon>
        <taxon>Chlorophyceae</taxon>
        <taxon>CS clade</taxon>
        <taxon>Sphaeropleales</taxon>
        <taxon>Scenedesmaceae</taxon>
        <taxon>Tetradesmus</taxon>
    </lineage>
</organism>
<name>A0A383VVW3_TETOB</name>
<reference evidence="2 3" key="1">
    <citation type="submission" date="2016-10" db="EMBL/GenBank/DDBJ databases">
        <authorList>
            <person name="Cai Z."/>
        </authorList>
    </citation>
    <scope>NUCLEOTIDE SEQUENCE [LARGE SCALE GENOMIC DNA]</scope>
</reference>
<feature type="transmembrane region" description="Helical" evidence="1">
    <location>
        <begin position="425"/>
        <end position="453"/>
    </location>
</feature>
<dbReference type="Proteomes" id="UP000256970">
    <property type="component" value="Unassembled WGS sequence"/>
</dbReference>
<keyword evidence="1" id="KW-0812">Transmembrane</keyword>
<keyword evidence="1" id="KW-1133">Transmembrane helix</keyword>
<sequence length="531" mass="59879">MAFMNGPDFNLIAGEEGDVEQRCLESATAAPAAAYAEPTAEVVLASSTSHGPAATAAAGAAATKIKLGKAHAQEAGGWRSGITIDSFNKAKQVYSKEELSPLPFQPPVFFTYATTMLSGAFKVFQYVITIMVALMVTQHALQRYWSMSGQVSTFQALMFTLFLSYPMITLLLVILSNNEMAVRRFMYYRLMSLQIIFDWKNTPFYRLWFFAYFAASFVLINVYSLYAGVLTRDDKTSSVFPQWSIMVLQSLLLFMYWLNLVSMEEQLVPLNKFIENWPSSAKELITRCDVVTEHELKAVLRKAYKRMRAFRKMSGLQQDEAGRELLQTGCGPAAFFDLLALRKTARNRAGQEEAAASAVGEEEEQPGCCGWLHDLWEWLEELTLRKLYAWNFCMEYVFSLHFVRWRRSGADRAAASLWPYAADRLYFFGMAVVGLLCFFTVLAVEAYALWFLMFARDISDRDRYGILECRQCYAYHMQAGDTCLGKAASDSCWGAAKLGYCAMQDALQSSYHMNITQSLADGSCAYFLPAV</sequence>